<dbReference type="InterPro" id="IPR044635">
    <property type="entry name" value="UBP14-like"/>
</dbReference>
<evidence type="ECO:0000256" key="7">
    <source>
        <dbReference type="SAM" id="MobiDB-lite"/>
    </source>
</evidence>
<dbReference type="CDD" id="cd02657">
    <property type="entry name" value="Peptidase_C19A"/>
    <property type="match status" value="1"/>
</dbReference>
<keyword evidence="2 6" id="KW-0645">Protease</keyword>
<dbReference type="CDD" id="cd16104">
    <property type="entry name" value="Ubl_USP14_like"/>
    <property type="match status" value="1"/>
</dbReference>
<feature type="domain" description="USP" evidence="8">
    <location>
        <begin position="121"/>
        <end position="510"/>
    </location>
</feature>
<feature type="region of interest" description="Disordered" evidence="7">
    <location>
        <begin position="515"/>
        <end position="539"/>
    </location>
</feature>
<dbReference type="GO" id="GO:0004843">
    <property type="term" value="F:cysteine-type deubiquitinase activity"/>
    <property type="evidence" value="ECO:0007669"/>
    <property type="project" value="UniProtKB-UniRule"/>
</dbReference>
<dbReference type="PROSITE" id="PS00973">
    <property type="entry name" value="USP_2"/>
    <property type="match status" value="1"/>
</dbReference>
<protein>
    <recommendedName>
        <fullName evidence="6">Ubiquitin carboxyl-terminal hydrolase</fullName>
        <ecNumber evidence="6">3.4.19.12</ecNumber>
    </recommendedName>
</protein>
<dbReference type="Gene3D" id="3.10.20.90">
    <property type="entry name" value="Phosphatidylinositol 3-kinase Catalytic Subunit, Chain A, domain 1"/>
    <property type="match status" value="1"/>
</dbReference>
<evidence type="ECO:0000313" key="10">
    <source>
        <dbReference type="Proteomes" id="UP000762676"/>
    </source>
</evidence>
<comment type="similarity">
    <text evidence="6">Belongs to the peptidase C19 family.</text>
</comment>
<gene>
    <name evidence="9" type="ORF">ElyMa_005574900</name>
</gene>
<dbReference type="SUPFAM" id="SSF54001">
    <property type="entry name" value="Cysteine proteinases"/>
    <property type="match status" value="1"/>
</dbReference>
<evidence type="ECO:0000259" key="8">
    <source>
        <dbReference type="PROSITE" id="PS50235"/>
    </source>
</evidence>
<keyword evidence="3 6" id="KW-0833">Ubl conjugation pathway</keyword>
<dbReference type="Gene3D" id="3.90.70.10">
    <property type="entry name" value="Cysteine proteinases"/>
    <property type="match status" value="1"/>
</dbReference>
<dbReference type="InterPro" id="IPR001394">
    <property type="entry name" value="Peptidase_C19_UCH"/>
</dbReference>
<dbReference type="PROSITE" id="PS50235">
    <property type="entry name" value="USP_3"/>
    <property type="match status" value="1"/>
</dbReference>
<comment type="caution">
    <text evidence="9">The sequence shown here is derived from an EMBL/GenBank/DDBJ whole genome shotgun (WGS) entry which is preliminary data.</text>
</comment>
<comment type="catalytic activity">
    <reaction evidence="1 6">
        <text>Thiol-dependent hydrolysis of ester, thioester, amide, peptide and isopeptide bonds formed by the C-terminal Gly of ubiquitin (a 76-residue protein attached to proteins as an intracellular targeting signal).</text>
        <dbReference type="EC" id="3.4.19.12"/>
    </reaction>
</comment>
<dbReference type="GO" id="GO:0043161">
    <property type="term" value="P:proteasome-mediated ubiquitin-dependent protein catabolic process"/>
    <property type="evidence" value="ECO:0007669"/>
    <property type="project" value="InterPro"/>
</dbReference>
<evidence type="ECO:0000313" key="9">
    <source>
        <dbReference type="EMBL" id="GFR67098.1"/>
    </source>
</evidence>
<evidence type="ECO:0000256" key="1">
    <source>
        <dbReference type="ARBA" id="ARBA00000707"/>
    </source>
</evidence>
<dbReference type="FunFam" id="3.90.70.10:FF:000032">
    <property type="entry name" value="Ubiquitin carboxyl-terminal hydrolase 14"/>
    <property type="match status" value="1"/>
</dbReference>
<evidence type="ECO:0000256" key="5">
    <source>
        <dbReference type="ARBA" id="ARBA00022807"/>
    </source>
</evidence>
<dbReference type="Pfam" id="PF00443">
    <property type="entry name" value="UCH"/>
    <property type="match status" value="1"/>
</dbReference>
<evidence type="ECO:0000256" key="2">
    <source>
        <dbReference type="ARBA" id="ARBA00022670"/>
    </source>
</evidence>
<organism evidence="9 10">
    <name type="scientific">Elysia marginata</name>
    <dbReference type="NCBI Taxonomy" id="1093978"/>
    <lineage>
        <taxon>Eukaryota</taxon>
        <taxon>Metazoa</taxon>
        <taxon>Spiralia</taxon>
        <taxon>Lophotrochozoa</taxon>
        <taxon>Mollusca</taxon>
        <taxon>Gastropoda</taxon>
        <taxon>Heterobranchia</taxon>
        <taxon>Euthyneura</taxon>
        <taxon>Panpulmonata</taxon>
        <taxon>Sacoglossa</taxon>
        <taxon>Placobranchoidea</taxon>
        <taxon>Plakobranchidae</taxon>
        <taxon>Elysia</taxon>
    </lineage>
</organism>
<sequence>MSRFSWTSTKSDLCRGVALINIKWGKEKFTGVECNTDEPPELFKAQLFALSGVQPSRQKVMVTGAILKDDDWGPIKSKLKDGITLLMMGTADALPTEPAEKPVFVEDMSEQQLASALDVPAGLTNLGNTCYMNATVQCLKAVPELKDALKQFTGGLTVAGAIAPADSITAALRDLYATMDKTSNPIPPIIFLQILHMVFPRFAEKGENGGYQQQDANECWTEVVRSLQQKLKPIEAPASAEEPMDTSSSASSASVGAAASSGFIDQYFGGEFETIMKCNEAPDEGEVHGSEKFLQLSCFIEKEVKYMHTGLQSRLSETITKNSPTLGRDAIYTKSSKISRLPGYLTIQFVRFFYKEKQSTNAKILKDIKFPLSLDVFDLCSSQLQQKLVPMREKFKALEDKKVELAQGDKGKKLVTKKDEKDDKDVKYEPYSFPDDVGSNNSGYYELSAVLTHKGRSSSSGHYVGWVRRKGDEWLMFDDDRVTAVPAEDILKLSGGGDWHCAYVLLYAPRRLEVDTTPDQQTGTKSVAAEPTQPTEQQS</sequence>
<dbReference type="Proteomes" id="UP000762676">
    <property type="component" value="Unassembled WGS sequence"/>
</dbReference>
<dbReference type="InterPro" id="IPR019954">
    <property type="entry name" value="Ubiquitin_CS"/>
</dbReference>
<name>A0AAV4F326_9GAST</name>
<dbReference type="SUPFAM" id="SSF54236">
    <property type="entry name" value="Ubiquitin-like"/>
    <property type="match status" value="1"/>
</dbReference>
<keyword evidence="10" id="KW-1185">Reference proteome</keyword>
<proteinExistence type="inferred from homology"/>
<dbReference type="PANTHER" id="PTHR43982:SF1">
    <property type="entry name" value="UBIQUITIN CARBOXYL-TERMINAL HYDROLASE 14"/>
    <property type="match status" value="1"/>
</dbReference>
<dbReference type="GO" id="GO:0061136">
    <property type="term" value="P:regulation of proteasomal protein catabolic process"/>
    <property type="evidence" value="ECO:0007669"/>
    <property type="project" value="TreeGrafter"/>
</dbReference>
<dbReference type="GO" id="GO:0016579">
    <property type="term" value="P:protein deubiquitination"/>
    <property type="evidence" value="ECO:0007669"/>
    <property type="project" value="InterPro"/>
</dbReference>
<dbReference type="InterPro" id="IPR038765">
    <property type="entry name" value="Papain-like_cys_pep_sf"/>
</dbReference>
<keyword evidence="5 6" id="KW-0788">Thiol protease</keyword>
<dbReference type="AlphaFoldDB" id="A0AAV4F326"/>
<accession>A0AAV4F326</accession>
<keyword evidence="4 6" id="KW-0378">Hydrolase</keyword>
<dbReference type="InterPro" id="IPR028889">
    <property type="entry name" value="USP"/>
</dbReference>
<dbReference type="EMBL" id="BMAT01011120">
    <property type="protein sequence ID" value="GFR67098.1"/>
    <property type="molecule type" value="Genomic_DNA"/>
</dbReference>
<evidence type="ECO:0000256" key="3">
    <source>
        <dbReference type="ARBA" id="ARBA00022786"/>
    </source>
</evidence>
<dbReference type="PANTHER" id="PTHR43982">
    <property type="entry name" value="UBIQUITIN CARBOXYL-TERMINAL HYDROLASE"/>
    <property type="match status" value="1"/>
</dbReference>
<evidence type="ECO:0000256" key="6">
    <source>
        <dbReference type="RuleBase" id="RU366025"/>
    </source>
</evidence>
<dbReference type="GO" id="GO:0070628">
    <property type="term" value="F:proteasome binding"/>
    <property type="evidence" value="ECO:0007669"/>
    <property type="project" value="TreeGrafter"/>
</dbReference>
<evidence type="ECO:0000256" key="4">
    <source>
        <dbReference type="ARBA" id="ARBA00022801"/>
    </source>
</evidence>
<dbReference type="PROSITE" id="PS00299">
    <property type="entry name" value="UBIQUITIN_1"/>
    <property type="match status" value="1"/>
</dbReference>
<dbReference type="PROSITE" id="PS00972">
    <property type="entry name" value="USP_1"/>
    <property type="match status" value="1"/>
</dbReference>
<dbReference type="InterPro" id="IPR029071">
    <property type="entry name" value="Ubiquitin-like_domsf"/>
</dbReference>
<reference evidence="9 10" key="1">
    <citation type="journal article" date="2021" name="Elife">
        <title>Chloroplast acquisition without the gene transfer in kleptoplastic sea slugs, Plakobranchus ocellatus.</title>
        <authorList>
            <person name="Maeda T."/>
            <person name="Takahashi S."/>
            <person name="Yoshida T."/>
            <person name="Shimamura S."/>
            <person name="Takaki Y."/>
            <person name="Nagai Y."/>
            <person name="Toyoda A."/>
            <person name="Suzuki Y."/>
            <person name="Arimoto A."/>
            <person name="Ishii H."/>
            <person name="Satoh N."/>
            <person name="Nishiyama T."/>
            <person name="Hasebe M."/>
            <person name="Maruyama T."/>
            <person name="Minagawa J."/>
            <person name="Obokata J."/>
            <person name="Shigenobu S."/>
        </authorList>
    </citation>
    <scope>NUCLEOTIDE SEQUENCE [LARGE SCALE GENOMIC DNA]</scope>
</reference>
<dbReference type="InterPro" id="IPR018200">
    <property type="entry name" value="USP_CS"/>
</dbReference>
<dbReference type="EC" id="3.4.19.12" evidence="6"/>